<comment type="caution">
    <text evidence="4">The sequence shown here is derived from an EMBL/GenBank/DDBJ whole genome shotgun (WGS) entry which is preliminary data.</text>
</comment>
<dbReference type="EMBL" id="JACHMN010000002">
    <property type="protein sequence ID" value="MBB5868603.1"/>
    <property type="molecule type" value="Genomic_DNA"/>
</dbReference>
<sequence length="389" mass="42701">MSRLRQGNDLTGSITLTDPDPEQRRATELLLGRAPRRASSISVSLDDLDTMLRRSGIHPDGLRSAALALRGPVTAVADQRAAEELAWREATAPLTDLVDQKPHLLGWYADPRTQPLLRRLGAPDIFADLARTLQRLPTAPLPLAQFAALTTGNAHALDHGTPLSTLTLSAIRATWWPPGADLTTAPAEQRRELWDTVGVLVDELSTTVLTLDLPVTDGPLTYLAALPGEPAVLTLRQLVRQPSTFAPTAVYICENPTVLAAAADLLGSTCPAMVCTNGQPTTAVIRLLHDLHRDGCELFYHGDFDWGGLRIANRIRTRVPWQPWRFDTRAYTLACANFEGQPLADQPGEAHWDQDLANEIRAQRKRIEEELVLSDLLYDLTDAGPTRRV</sequence>
<evidence type="ECO:0000256" key="1">
    <source>
        <dbReference type="SAM" id="MobiDB-lite"/>
    </source>
</evidence>
<proteinExistence type="predicted"/>
<dbReference type="InterPro" id="IPR024465">
    <property type="entry name" value="DUF2399"/>
</dbReference>
<dbReference type="AlphaFoldDB" id="A0A841BNS2"/>
<feature type="domain" description="DUF2399" evidence="2">
    <location>
        <begin position="232"/>
        <end position="380"/>
    </location>
</feature>
<evidence type="ECO:0000259" key="2">
    <source>
        <dbReference type="Pfam" id="PF09664"/>
    </source>
</evidence>
<name>A0A841BNS2_9ACTN</name>
<feature type="domain" description="Conserved hypothetical protein CHP02679 N terminus" evidence="3">
    <location>
        <begin position="10"/>
        <end position="214"/>
    </location>
</feature>
<keyword evidence="5" id="KW-1185">Reference proteome</keyword>
<dbReference type="InterPro" id="IPR013495">
    <property type="entry name" value="CHP02679"/>
</dbReference>
<protein>
    <submittedName>
        <fullName evidence="4">Uncharacterized protein (TIGR02679 family)</fullName>
    </submittedName>
</protein>
<reference evidence="4 5" key="1">
    <citation type="submission" date="2020-08" db="EMBL/GenBank/DDBJ databases">
        <title>Sequencing the genomes of 1000 actinobacteria strains.</title>
        <authorList>
            <person name="Klenk H.-P."/>
        </authorList>
    </citation>
    <scope>NUCLEOTIDE SEQUENCE [LARGE SCALE GENOMIC DNA]</scope>
    <source>
        <strain evidence="4 5">DSM 45362</strain>
    </source>
</reference>
<dbReference type="Proteomes" id="UP000587527">
    <property type="component" value="Unassembled WGS sequence"/>
</dbReference>
<evidence type="ECO:0000259" key="3">
    <source>
        <dbReference type="Pfam" id="PF11796"/>
    </source>
</evidence>
<evidence type="ECO:0000313" key="5">
    <source>
        <dbReference type="Proteomes" id="UP000587527"/>
    </source>
</evidence>
<gene>
    <name evidence="4" type="ORF">F4553_001982</name>
</gene>
<evidence type="ECO:0000313" key="4">
    <source>
        <dbReference type="EMBL" id="MBB5868603.1"/>
    </source>
</evidence>
<dbReference type="InterPro" id="IPR024466">
    <property type="entry name" value="CHP02679_N"/>
</dbReference>
<organism evidence="4 5">
    <name type="scientific">Allocatelliglobosispora scoriae</name>
    <dbReference type="NCBI Taxonomy" id="643052"/>
    <lineage>
        <taxon>Bacteria</taxon>
        <taxon>Bacillati</taxon>
        <taxon>Actinomycetota</taxon>
        <taxon>Actinomycetes</taxon>
        <taxon>Micromonosporales</taxon>
        <taxon>Micromonosporaceae</taxon>
        <taxon>Allocatelliglobosispora</taxon>
    </lineage>
</organism>
<dbReference type="Pfam" id="PF11796">
    <property type="entry name" value="DUF3323"/>
    <property type="match status" value="1"/>
</dbReference>
<dbReference type="Pfam" id="PF09664">
    <property type="entry name" value="DUF2399"/>
    <property type="match status" value="1"/>
</dbReference>
<accession>A0A841BNS2</accession>
<feature type="region of interest" description="Disordered" evidence="1">
    <location>
        <begin position="1"/>
        <end position="23"/>
    </location>
</feature>
<dbReference type="NCBIfam" id="TIGR02679">
    <property type="entry name" value="TIGR02679 family protein"/>
    <property type="match status" value="1"/>
</dbReference>